<feature type="binding site" evidence="11">
    <location>
        <position position="217"/>
    </location>
    <ligand>
        <name>Mg(2+)</name>
        <dbReference type="ChEBI" id="CHEBI:18420"/>
    </ligand>
</feature>
<dbReference type="EMBL" id="CP114588">
    <property type="protein sequence ID" value="WBA08624.1"/>
    <property type="molecule type" value="Genomic_DNA"/>
</dbReference>
<keyword evidence="5 11" id="KW-0479">Metal-binding</keyword>
<evidence type="ECO:0000313" key="14">
    <source>
        <dbReference type="Proteomes" id="UP001164748"/>
    </source>
</evidence>
<comment type="similarity">
    <text evidence="11">Belongs to the SrkA/RdoA protein kinase family.</text>
</comment>
<evidence type="ECO:0000256" key="5">
    <source>
        <dbReference type="ARBA" id="ARBA00022723"/>
    </source>
</evidence>
<dbReference type="InterPro" id="IPR011009">
    <property type="entry name" value="Kinase-like_dom_sf"/>
</dbReference>
<dbReference type="RefSeq" id="WP_269579031.1">
    <property type="nucleotide sequence ID" value="NZ_CP114588.1"/>
</dbReference>
<feature type="domain" description="Aminoglycoside phosphotransferase" evidence="12">
    <location>
        <begin position="36"/>
        <end position="253"/>
    </location>
</feature>
<evidence type="ECO:0000313" key="13">
    <source>
        <dbReference type="EMBL" id="WBA08624.1"/>
    </source>
</evidence>
<dbReference type="Proteomes" id="UP001164748">
    <property type="component" value="Chromosome"/>
</dbReference>
<feature type="active site" description="Proton acceptor" evidence="11">
    <location>
        <position position="201"/>
    </location>
</feature>
<dbReference type="InterPro" id="IPR032882">
    <property type="entry name" value="SrkA/RdoA"/>
</dbReference>
<comment type="subunit">
    <text evidence="11">Monomer.</text>
</comment>
<dbReference type="AlphaFoldDB" id="A0AA47LRA2"/>
<accession>A0AA47LRA2</accession>
<dbReference type="Pfam" id="PF01636">
    <property type="entry name" value="APH"/>
    <property type="match status" value="1"/>
</dbReference>
<dbReference type="SUPFAM" id="SSF56112">
    <property type="entry name" value="Protein kinase-like (PK-like)"/>
    <property type="match status" value="1"/>
</dbReference>
<protein>
    <recommendedName>
        <fullName evidence="11">Stress response kinase A</fullName>
        <ecNumber evidence="11">2.7.11.1</ecNumber>
    </recommendedName>
    <alternativeName>
        <fullName evidence="11">Serine/threonine-protein kinase SrkA</fullName>
    </alternativeName>
</protein>
<reference evidence="13" key="1">
    <citation type="submission" date="2022-09" db="EMBL/GenBank/DDBJ databases">
        <authorList>
            <person name="Li Z.-J."/>
        </authorList>
    </citation>
    <scope>NUCLEOTIDE SEQUENCE</scope>
    <source>
        <strain evidence="13">TGB11</strain>
    </source>
</reference>
<keyword evidence="10 11" id="KW-0346">Stress response</keyword>
<keyword evidence="9 11" id="KW-0460">Magnesium</keyword>
<evidence type="ECO:0000256" key="3">
    <source>
        <dbReference type="ARBA" id="ARBA00022553"/>
    </source>
</evidence>
<evidence type="ECO:0000256" key="9">
    <source>
        <dbReference type="ARBA" id="ARBA00022842"/>
    </source>
</evidence>
<dbReference type="EC" id="2.7.11.1" evidence="11"/>
<feature type="binding site" evidence="11">
    <location>
        <position position="206"/>
    </location>
    <ligand>
        <name>Mg(2+)</name>
        <dbReference type="ChEBI" id="CHEBI:18420"/>
    </ligand>
</feature>
<comment type="catalytic activity">
    <reaction evidence="11">
        <text>L-threonyl-[protein] + ATP = O-phospho-L-threonyl-[protein] + ADP + H(+)</text>
        <dbReference type="Rhea" id="RHEA:46608"/>
        <dbReference type="Rhea" id="RHEA-COMP:11060"/>
        <dbReference type="Rhea" id="RHEA-COMP:11605"/>
        <dbReference type="ChEBI" id="CHEBI:15378"/>
        <dbReference type="ChEBI" id="CHEBI:30013"/>
        <dbReference type="ChEBI" id="CHEBI:30616"/>
        <dbReference type="ChEBI" id="CHEBI:61977"/>
        <dbReference type="ChEBI" id="CHEBI:456216"/>
        <dbReference type="EC" id="2.7.11.1"/>
    </reaction>
</comment>
<evidence type="ECO:0000256" key="7">
    <source>
        <dbReference type="ARBA" id="ARBA00022777"/>
    </source>
</evidence>
<evidence type="ECO:0000256" key="4">
    <source>
        <dbReference type="ARBA" id="ARBA00022679"/>
    </source>
</evidence>
<evidence type="ECO:0000256" key="1">
    <source>
        <dbReference type="ARBA" id="ARBA00022490"/>
    </source>
</evidence>
<keyword evidence="7 11" id="KW-0418">Kinase</keyword>
<dbReference type="GO" id="GO:0005737">
    <property type="term" value="C:cytoplasm"/>
    <property type="evidence" value="ECO:0007669"/>
    <property type="project" value="UniProtKB-SubCell"/>
</dbReference>
<proteinExistence type="inferred from homology"/>
<comment type="cofactor">
    <cofactor evidence="11">
        <name>Mg(2+)</name>
        <dbReference type="ChEBI" id="CHEBI:18420"/>
    </cofactor>
</comment>
<evidence type="ECO:0000256" key="10">
    <source>
        <dbReference type="ARBA" id="ARBA00023016"/>
    </source>
</evidence>
<sequence>MTDHGFDFHALTPDVQLNAIESVGIYPQSGLLALNSYENRVAQFVADDGQRYVVKFYRPGRWSNAQILEEHAFCHELAQADIPVVAPIYREGTSLFTTDGFRFALFPSVGGRGFEVDNWDQLEAVGRYLGRLHQVGAATPFQERAKFDLDSHLYQPRQVLNEANLIPEGIQATFFSDLDRLIDAIAARWHTDWPAIRLHGDCHPSNILWRDGPLFVDFDDTRNGPAIQDLWLFLNGSRADQLAQLDTLAEGYREFREFPADQLQLIEPLRGLRMVHYMAWLAKRWQDPAFPRAFPWFADAKYWEGQVLAFKEQLATLEAPPLTLYP</sequence>
<keyword evidence="4 11" id="KW-0808">Transferase</keyword>
<keyword evidence="2 11" id="KW-0723">Serine/threonine-protein kinase</keyword>
<organism evidence="13 14">
    <name type="scientific">Salinivibrio kushneri</name>
    <dbReference type="NCBI Taxonomy" id="1908198"/>
    <lineage>
        <taxon>Bacteria</taxon>
        <taxon>Pseudomonadati</taxon>
        <taxon>Pseudomonadota</taxon>
        <taxon>Gammaproteobacteria</taxon>
        <taxon>Vibrionales</taxon>
        <taxon>Vibrionaceae</taxon>
        <taxon>Salinivibrio</taxon>
    </lineage>
</organism>
<evidence type="ECO:0000256" key="8">
    <source>
        <dbReference type="ARBA" id="ARBA00022840"/>
    </source>
</evidence>
<comment type="subcellular location">
    <subcellularLocation>
        <location evidence="11">Cytoplasm</location>
    </subcellularLocation>
</comment>
<dbReference type="GO" id="GO:0005524">
    <property type="term" value="F:ATP binding"/>
    <property type="evidence" value="ECO:0007669"/>
    <property type="project" value="UniProtKB-UniRule"/>
</dbReference>
<dbReference type="Gene3D" id="3.30.200.70">
    <property type="match status" value="1"/>
</dbReference>
<feature type="active site" evidence="11">
    <location>
        <position position="217"/>
    </location>
</feature>
<gene>
    <name evidence="11" type="primary">srkA</name>
    <name evidence="13" type="ORF">N8M53_12730</name>
</gene>
<evidence type="ECO:0000256" key="6">
    <source>
        <dbReference type="ARBA" id="ARBA00022741"/>
    </source>
</evidence>
<feature type="site" description="ATP" evidence="11">
    <location>
        <position position="36"/>
    </location>
</feature>
<dbReference type="InterPro" id="IPR002575">
    <property type="entry name" value="Aminoglycoside_PTrfase"/>
</dbReference>
<keyword evidence="6 11" id="KW-0547">Nucleotide-binding</keyword>
<dbReference type="HAMAP" id="MF_01497">
    <property type="entry name" value="SrkA_kinase"/>
    <property type="match status" value="1"/>
</dbReference>
<dbReference type="PANTHER" id="PTHR39573">
    <property type="entry name" value="STRESS RESPONSE KINASE A"/>
    <property type="match status" value="1"/>
</dbReference>
<name>A0AA47LRA2_9GAMM</name>
<dbReference type="GO" id="GO:0000287">
    <property type="term" value="F:magnesium ion binding"/>
    <property type="evidence" value="ECO:0007669"/>
    <property type="project" value="UniProtKB-UniRule"/>
</dbReference>
<keyword evidence="8 11" id="KW-0067">ATP-binding</keyword>
<dbReference type="GO" id="GO:0004674">
    <property type="term" value="F:protein serine/threonine kinase activity"/>
    <property type="evidence" value="ECO:0007669"/>
    <property type="project" value="UniProtKB-UniRule"/>
</dbReference>
<evidence type="ECO:0000256" key="11">
    <source>
        <dbReference type="HAMAP-Rule" id="MF_01497"/>
    </source>
</evidence>
<evidence type="ECO:0000259" key="12">
    <source>
        <dbReference type="Pfam" id="PF01636"/>
    </source>
</evidence>
<comment type="function">
    <text evidence="11">A protein kinase that phosphorylates Ser and Thr residues. Probably acts to suppress the effects of stress linked to accumulation of reactive oxygen species. Probably involved in the extracytoplasmic stress response.</text>
</comment>
<dbReference type="NCBIfam" id="NF008738">
    <property type="entry name" value="PRK11768.1"/>
    <property type="match status" value="1"/>
</dbReference>
<keyword evidence="1 11" id="KW-0963">Cytoplasm</keyword>
<dbReference type="PANTHER" id="PTHR39573:SF1">
    <property type="entry name" value="STRESS RESPONSE KINASE A"/>
    <property type="match status" value="1"/>
</dbReference>
<keyword evidence="3 11" id="KW-0597">Phosphoprotein</keyword>
<dbReference type="Gene3D" id="1.10.510.10">
    <property type="entry name" value="Transferase(Phosphotransferase) domain 1"/>
    <property type="match status" value="1"/>
</dbReference>
<comment type="catalytic activity">
    <reaction evidence="11">
        <text>L-seryl-[protein] + ATP = O-phospho-L-seryl-[protein] + ADP + H(+)</text>
        <dbReference type="Rhea" id="RHEA:17989"/>
        <dbReference type="Rhea" id="RHEA-COMP:9863"/>
        <dbReference type="Rhea" id="RHEA-COMP:11604"/>
        <dbReference type="ChEBI" id="CHEBI:15378"/>
        <dbReference type="ChEBI" id="CHEBI:29999"/>
        <dbReference type="ChEBI" id="CHEBI:30616"/>
        <dbReference type="ChEBI" id="CHEBI:83421"/>
        <dbReference type="ChEBI" id="CHEBI:456216"/>
        <dbReference type="EC" id="2.7.11.1"/>
    </reaction>
</comment>
<dbReference type="Gene3D" id="1.20.1270.170">
    <property type="match status" value="1"/>
</dbReference>
<evidence type="ECO:0000256" key="2">
    <source>
        <dbReference type="ARBA" id="ARBA00022527"/>
    </source>
</evidence>